<dbReference type="PANTHER" id="PTHR43977">
    <property type="entry name" value="STRUCTURAL MAINTENANCE OF CHROMOSOMES PROTEIN 3"/>
    <property type="match status" value="1"/>
</dbReference>
<evidence type="ECO:0000256" key="2">
    <source>
        <dbReference type="ARBA" id="ARBA00005231"/>
    </source>
</evidence>
<dbReference type="EMBL" id="KQ965744">
    <property type="protein sequence ID" value="KXS17946.1"/>
    <property type="molecule type" value="Genomic_DNA"/>
</dbReference>
<feature type="domain" description="SMC hinge" evidence="14">
    <location>
        <begin position="518"/>
        <end position="639"/>
    </location>
</feature>
<dbReference type="SMART" id="SM00968">
    <property type="entry name" value="SMC_hinge"/>
    <property type="match status" value="1"/>
</dbReference>
<comment type="similarity">
    <text evidence="2">Belongs to the SMC family. SMC2 subfamily.</text>
</comment>
<keyword evidence="7 12" id="KW-0175">Coiled coil</keyword>
<dbReference type="STRING" id="1344416.A0A139AME8"/>
<gene>
    <name evidence="15" type="ORF">M427DRAFT_96451</name>
</gene>
<dbReference type="InterPro" id="IPR003395">
    <property type="entry name" value="RecF/RecN/SMC_N"/>
</dbReference>
<accession>A0A139AME8</accession>
<keyword evidence="5" id="KW-0498">Mitosis</keyword>
<dbReference type="FunFam" id="3.40.50.300:FF:000385">
    <property type="entry name" value="Structural maintenance of chromosomes 2"/>
    <property type="match status" value="1"/>
</dbReference>
<dbReference type="Gene3D" id="3.30.70.1620">
    <property type="match status" value="1"/>
</dbReference>
<evidence type="ECO:0000256" key="11">
    <source>
        <dbReference type="PIRNR" id="PIRNR005719"/>
    </source>
</evidence>
<dbReference type="InterPro" id="IPR010935">
    <property type="entry name" value="SMC_hinge"/>
</dbReference>
<keyword evidence="16" id="KW-1185">Reference proteome</keyword>
<dbReference type="PIRSF" id="PIRSF005719">
    <property type="entry name" value="SMC"/>
    <property type="match status" value="1"/>
</dbReference>
<dbReference type="GO" id="GO:0005524">
    <property type="term" value="F:ATP binding"/>
    <property type="evidence" value="ECO:0007669"/>
    <property type="project" value="UniProtKB-KW"/>
</dbReference>
<feature type="coiled-coil region" evidence="12">
    <location>
        <begin position="961"/>
        <end position="1031"/>
    </location>
</feature>
<feature type="coiled-coil region" evidence="12">
    <location>
        <begin position="473"/>
        <end position="507"/>
    </location>
</feature>
<organism evidence="15 16">
    <name type="scientific">Gonapodya prolifera (strain JEL478)</name>
    <name type="common">Monoblepharis prolifera</name>
    <dbReference type="NCBI Taxonomy" id="1344416"/>
    <lineage>
        <taxon>Eukaryota</taxon>
        <taxon>Fungi</taxon>
        <taxon>Fungi incertae sedis</taxon>
        <taxon>Chytridiomycota</taxon>
        <taxon>Chytridiomycota incertae sedis</taxon>
        <taxon>Monoblepharidomycetes</taxon>
        <taxon>Monoblepharidales</taxon>
        <taxon>Gonapodyaceae</taxon>
        <taxon>Gonapodya</taxon>
    </lineage>
</organism>
<evidence type="ECO:0000256" key="7">
    <source>
        <dbReference type="ARBA" id="ARBA00023054"/>
    </source>
</evidence>
<evidence type="ECO:0000256" key="4">
    <source>
        <dbReference type="ARBA" id="ARBA00022741"/>
    </source>
</evidence>
<keyword evidence="9 11" id="KW-0539">Nucleus</keyword>
<evidence type="ECO:0000313" key="15">
    <source>
        <dbReference type="EMBL" id="KXS17946.1"/>
    </source>
</evidence>
<dbReference type="InterPro" id="IPR027417">
    <property type="entry name" value="P-loop_NTPase"/>
</dbReference>
<dbReference type="SUPFAM" id="SSF52540">
    <property type="entry name" value="P-loop containing nucleoside triphosphate hydrolases"/>
    <property type="match status" value="1"/>
</dbReference>
<dbReference type="AlphaFoldDB" id="A0A139AME8"/>
<dbReference type="OMA" id="THNKIAM"/>
<dbReference type="Gene3D" id="1.20.1060.20">
    <property type="match status" value="1"/>
</dbReference>
<dbReference type="CDD" id="cd03273">
    <property type="entry name" value="ABC_SMC2_euk"/>
    <property type="match status" value="1"/>
</dbReference>
<proteinExistence type="inferred from homology"/>
<keyword evidence="6" id="KW-0067">ATP-binding</keyword>
<reference evidence="15 16" key="1">
    <citation type="journal article" date="2015" name="Genome Biol. Evol.">
        <title>Phylogenomic analyses indicate that early fungi evolved digesting cell walls of algal ancestors of land plants.</title>
        <authorList>
            <person name="Chang Y."/>
            <person name="Wang S."/>
            <person name="Sekimoto S."/>
            <person name="Aerts A.L."/>
            <person name="Choi C."/>
            <person name="Clum A."/>
            <person name="LaButti K.M."/>
            <person name="Lindquist E.A."/>
            <person name="Yee Ngan C."/>
            <person name="Ohm R.A."/>
            <person name="Salamov A.A."/>
            <person name="Grigoriev I.V."/>
            <person name="Spatafora J.W."/>
            <person name="Berbee M.L."/>
        </authorList>
    </citation>
    <scope>NUCLEOTIDE SEQUENCE [LARGE SCALE GENOMIC DNA]</scope>
    <source>
        <strain evidence="15 16">JEL478</strain>
    </source>
</reference>
<dbReference type="Pfam" id="PF06470">
    <property type="entry name" value="SMC_hinge"/>
    <property type="match status" value="1"/>
</dbReference>
<evidence type="ECO:0000256" key="6">
    <source>
        <dbReference type="ARBA" id="ARBA00022840"/>
    </source>
</evidence>
<keyword evidence="4" id="KW-0547">Nucleotide-binding</keyword>
<dbReference type="Gene3D" id="1.10.287.1490">
    <property type="match status" value="1"/>
</dbReference>
<dbReference type="GO" id="GO:0051301">
    <property type="term" value="P:cell division"/>
    <property type="evidence" value="ECO:0007669"/>
    <property type="project" value="UniProtKB-KW"/>
</dbReference>
<keyword evidence="3" id="KW-0132">Cell division</keyword>
<name>A0A139AME8_GONPJ</name>
<feature type="region of interest" description="Disordered" evidence="13">
    <location>
        <begin position="885"/>
        <end position="904"/>
    </location>
</feature>
<feature type="compositionally biased region" description="Basic and acidic residues" evidence="13">
    <location>
        <begin position="885"/>
        <end position="900"/>
    </location>
</feature>
<dbReference type="GO" id="GO:0007076">
    <property type="term" value="P:mitotic chromosome condensation"/>
    <property type="evidence" value="ECO:0007669"/>
    <property type="project" value="UniProtKB-ARBA"/>
</dbReference>
<dbReference type="GO" id="GO:0005694">
    <property type="term" value="C:chromosome"/>
    <property type="evidence" value="ECO:0007669"/>
    <property type="project" value="InterPro"/>
</dbReference>
<evidence type="ECO:0000256" key="9">
    <source>
        <dbReference type="ARBA" id="ARBA00023242"/>
    </source>
</evidence>
<dbReference type="InterPro" id="IPR024704">
    <property type="entry name" value="SMC"/>
</dbReference>
<dbReference type="FunFam" id="3.40.50.300:FF:000278">
    <property type="entry name" value="Structural maintenance of chromosomes 2"/>
    <property type="match status" value="1"/>
</dbReference>
<dbReference type="GO" id="GO:0005634">
    <property type="term" value="C:nucleus"/>
    <property type="evidence" value="ECO:0007669"/>
    <property type="project" value="UniProtKB-SubCell"/>
</dbReference>
<comment type="subcellular location">
    <subcellularLocation>
        <location evidence="1 11">Nucleus</location>
    </subcellularLocation>
</comment>
<keyword evidence="10" id="KW-0131">Cell cycle</keyword>
<feature type="coiled-coil region" evidence="12">
    <location>
        <begin position="260"/>
        <end position="336"/>
    </location>
</feature>
<feature type="coiled-coil region" evidence="12">
    <location>
        <begin position="680"/>
        <end position="707"/>
    </location>
</feature>
<keyword evidence="8" id="KW-0226">DNA condensation</keyword>
<evidence type="ECO:0000256" key="13">
    <source>
        <dbReference type="SAM" id="MobiDB-lite"/>
    </source>
</evidence>
<dbReference type="GO" id="GO:0016887">
    <property type="term" value="F:ATP hydrolysis activity"/>
    <property type="evidence" value="ECO:0007669"/>
    <property type="project" value="InterPro"/>
</dbReference>
<sequence length="1209" mass="137176">MRIEELVIEGFKSYATRTVISGWDSEFNAITGLNGSGKSNILDAICFVLGISNLSAVRAQSLQDLVYKRGQAGISKASVTIVFDNADREKSPIGYENCKEITVTRQVIIGGRNKWLINGHNATQQNVQNLFQSVQLNVNNPHFLIMQGRITKVLNMKPPEILAMIEEAAGTRMYEEKKKKAIETIEKKDKKLDEIIKILDEEITPKLNKLRDEKKKFIEFQKVNTELDHVRQLVIAYDFKRYEDTLSRSDAELLERRNRVSELQNTDQELKRTILELEKRILEIQRRRQKDGGKYHELDTNLKSFQKELVRLSAQVELKEKTVRDEEKQRDDIKLQREDAISSLAQNRVKVQKMENDFGNANSDHEAKVENLRKLEELLQTLSTGLSAKEGHQNGYMDQIAAAKSAATSAVTEVEQQKLRMKHLQKEVKELEPKARKAEKDNKKLVEGLESSRGAVATIAAEIDRMNFDPESEVDLLRRKTTQQDQINELQEKLEQLQAELSRYQFQYKDPSPNFDRSQVKGIVAELVSVPPKHKEASVALEIAAGGRLYNVVVETESVGSQLLKNGQLKRRVTIIPLNKIQSFKISAERLNAAKRIGKDDVNLALNLIGYDDEVQAAMNFVFGSTLICKDGNMAKELAYHPTVRLRTVTYEGDEYDPSGTLRGGSQSNTAGVLHKMQSATELQKQLNKQKQLLAAIDKELEQCKKSGQQFKVLKQQLELKQHEVNLAEGQINSNANAQLIQQLEAAQKEIEEAQQIIERAGRAKAEAEAEVKRLEAEMAEFSGNKEQKLKSIEADVKKAKAAIAKGSIEFKKRHAEIQLSKAELEQSEKDIKVLEQQIVNADIAVIQAKAEFCSLAEEATEMKESVNNAQSALDAEARRLAVFDDETKGHEAERKRSETQQESTQLELQKAQHELQHFMTDQEAAKARVQDMLKEHAWIRDQKQYFGLPDSQYDFEKYNIGESKKKLKHLEEKYETLRKKTDMKVMDTIDRYEKKETSLNQMLNTVKKDKKKIQQTIEELDKHKRQALDKTWKTVNVDFGAIFGDLLPGNTAKLEPPEGQTVNDGLEVKVCLGGVWKQSLTELSGGQRSLIALSLILSLLRYKPAPMYILDEVDAALDLSHTQNIGQMLRTRFTGSQFIVVSLKEGMFNNANVLFRARFRDGVSTVEVRLRPACFTQTLWLMSLSRISGSPSALGGRKTRRMPTLCTM</sequence>
<evidence type="ECO:0000259" key="14">
    <source>
        <dbReference type="SMART" id="SM00968"/>
    </source>
</evidence>
<dbReference type="SUPFAM" id="SSF75553">
    <property type="entry name" value="Smc hinge domain"/>
    <property type="match status" value="1"/>
</dbReference>
<protein>
    <recommendedName>
        <fullName evidence="11">Structural maintenance of chromosomes protein</fullName>
    </recommendedName>
</protein>
<evidence type="ECO:0000256" key="12">
    <source>
        <dbReference type="SAM" id="Coils"/>
    </source>
</evidence>
<evidence type="ECO:0000256" key="8">
    <source>
        <dbReference type="ARBA" id="ARBA00023067"/>
    </source>
</evidence>
<feature type="coiled-coil region" evidence="12">
    <location>
        <begin position="407"/>
        <end position="441"/>
    </location>
</feature>
<dbReference type="OrthoDB" id="10255539at2759"/>
<evidence type="ECO:0000256" key="1">
    <source>
        <dbReference type="ARBA" id="ARBA00004123"/>
    </source>
</evidence>
<evidence type="ECO:0000313" key="16">
    <source>
        <dbReference type="Proteomes" id="UP000070544"/>
    </source>
</evidence>
<feature type="coiled-coil region" evidence="12">
    <location>
        <begin position="737"/>
        <end position="852"/>
    </location>
</feature>
<dbReference type="Pfam" id="PF02463">
    <property type="entry name" value="SMC_N"/>
    <property type="match status" value="1"/>
</dbReference>
<evidence type="ECO:0000256" key="10">
    <source>
        <dbReference type="ARBA" id="ARBA00023306"/>
    </source>
</evidence>
<dbReference type="InterPro" id="IPR027120">
    <property type="entry name" value="Smc2_ABC"/>
</dbReference>
<dbReference type="InterPro" id="IPR036277">
    <property type="entry name" value="SMC_hinge_sf"/>
</dbReference>
<dbReference type="Gene3D" id="3.40.50.300">
    <property type="entry name" value="P-loop containing nucleotide triphosphate hydrolases"/>
    <property type="match status" value="2"/>
</dbReference>
<evidence type="ECO:0000256" key="5">
    <source>
        <dbReference type="ARBA" id="ARBA00022776"/>
    </source>
</evidence>
<dbReference type="Proteomes" id="UP000070544">
    <property type="component" value="Unassembled WGS sequence"/>
</dbReference>
<evidence type="ECO:0000256" key="3">
    <source>
        <dbReference type="ARBA" id="ARBA00022618"/>
    </source>
</evidence>